<organism evidence="1 2">
    <name type="scientific">Segniliparus rugosus (strain ATCC BAA-974 / DSM 45345 / CCUG 50838 / CIP 108380 / JCM 13579 / CDC 945)</name>
    <dbReference type="NCBI Taxonomy" id="679197"/>
    <lineage>
        <taxon>Bacteria</taxon>
        <taxon>Bacillati</taxon>
        <taxon>Actinomycetota</taxon>
        <taxon>Actinomycetes</taxon>
        <taxon>Mycobacteriales</taxon>
        <taxon>Segniliparaceae</taxon>
        <taxon>Segniliparus</taxon>
    </lineage>
</organism>
<dbReference type="InterPro" id="IPR036188">
    <property type="entry name" value="FAD/NAD-bd_sf"/>
</dbReference>
<accession>E5XR71</accession>
<dbReference type="SUPFAM" id="SSF51905">
    <property type="entry name" value="FAD/NAD(P)-binding domain"/>
    <property type="match status" value="2"/>
</dbReference>
<dbReference type="EMBL" id="ACZI02000002">
    <property type="protein sequence ID" value="EFV13164.1"/>
    <property type="molecule type" value="Genomic_DNA"/>
</dbReference>
<dbReference type="PANTHER" id="PTHR42877">
    <property type="entry name" value="L-ORNITHINE N(5)-MONOOXYGENASE-RELATED"/>
    <property type="match status" value="1"/>
</dbReference>
<dbReference type="PRINTS" id="PR00411">
    <property type="entry name" value="PNDRDTASEI"/>
</dbReference>
<dbReference type="Gene3D" id="3.50.50.60">
    <property type="entry name" value="FAD/NAD(P)-binding domain"/>
    <property type="match status" value="3"/>
</dbReference>
<dbReference type="STRING" id="679197.HMPREF9336_01993"/>
<evidence type="ECO:0000313" key="1">
    <source>
        <dbReference type="EMBL" id="EFV13164.1"/>
    </source>
</evidence>
<dbReference type="OrthoDB" id="5168853at2"/>
<dbReference type="eggNOG" id="COG2072">
    <property type="taxonomic scope" value="Bacteria"/>
</dbReference>
<dbReference type="RefSeq" id="WP_007469944.1">
    <property type="nucleotide sequence ID" value="NZ_KI391953.1"/>
</dbReference>
<evidence type="ECO:0008006" key="3">
    <source>
        <dbReference type="Google" id="ProtNLM"/>
    </source>
</evidence>
<gene>
    <name evidence="1" type="ORF">HMPREF9336_01993</name>
</gene>
<dbReference type="Proteomes" id="UP000004816">
    <property type="component" value="Unassembled WGS sequence"/>
</dbReference>
<comment type="caution">
    <text evidence="1">The sequence shown here is derived from an EMBL/GenBank/DDBJ whole genome shotgun (WGS) entry which is preliminary data.</text>
</comment>
<dbReference type="Pfam" id="PF13738">
    <property type="entry name" value="Pyr_redox_3"/>
    <property type="match status" value="1"/>
</dbReference>
<protein>
    <recommendedName>
        <fullName evidence="3">Monooxygenase</fullName>
    </recommendedName>
</protein>
<keyword evidence="2" id="KW-1185">Reference proteome</keyword>
<reference evidence="1 2" key="1">
    <citation type="journal article" date="2011" name="Stand. Genomic Sci.">
        <title>High quality draft genome sequence of Segniliparus rugosus CDC 945(T)= (ATCC BAA-974(T)).</title>
        <authorList>
            <person name="Earl A.M."/>
            <person name="Desjardins C.A."/>
            <person name="Fitzgerald M.G."/>
            <person name="Arachchi H.M."/>
            <person name="Zeng Q."/>
            <person name="Mehta T."/>
            <person name="Griggs A."/>
            <person name="Birren B.W."/>
            <person name="Toney N.C."/>
            <person name="Carr J."/>
            <person name="Posey J."/>
            <person name="Butler W.R."/>
        </authorList>
    </citation>
    <scope>NUCLEOTIDE SEQUENCE [LARGE SCALE GENOMIC DNA]</scope>
    <source>
        <strain evidence="2">ATCC BAA-974 / DSM 45345 / CCUG 50838 / CIP 108380 / JCM 13579 / CDC 945</strain>
    </source>
</reference>
<dbReference type="HOGENOM" id="CLU_006937_7_1_11"/>
<dbReference type="PRINTS" id="PR00368">
    <property type="entry name" value="FADPNR"/>
</dbReference>
<sequence length="534" mass="58812">MANTPKQDASRDAAPTAPDTEVVIIGTGVGGICAAVRLKQAGVKNFVILERAEDIGGTWRDNVYPGVAVDIPSISYQYSFFPNPNWSRVFAPGDEVQAYHQRVVDHFGIRPHVHFGVTVLSEEWDEANHLWRLRLEGGSEFTARFVISAVGPFFEKKGGVDIPGIDDFAGTTVYPGKWKPEYDIRGKRVAVIGTGATGVQLAGHIAPEIGEMTVFQRTPVYCVPKPDFAIPKPVQTILRLPGLVNGIRSVIAGVGSVGLLFAIHTPGFIARPAMRVFDTAVRAVYRRYLKAVVKNDPDAAEKLLPSFGIFGNRPTLNSTFPRAFNQENVHLVTTPIERIVPEGVRTTDGVVHEVDVLITATGFKLFSEPSSYEKGRVIGNGVDLSDFFHEQGMKAYESVSVPGFPNRWIIVGPYSWTGGIAWHDLVDNAVVHIVRAISLAKERKATRSEVRAEACEAFHQKMIRQGHNIRWYFVEKHKGIHSYWKNADGDAPLIRPTTIWQAHKASREFPADDYAYSTRATAGQTEESAAASAR</sequence>
<dbReference type="AlphaFoldDB" id="E5XR71"/>
<proteinExistence type="predicted"/>
<evidence type="ECO:0000313" key="2">
    <source>
        <dbReference type="Proteomes" id="UP000004816"/>
    </source>
</evidence>
<dbReference type="PANTHER" id="PTHR42877:SF4">
    <property type="entry name" value="FAD_NAD(P)-BINDING DOMAIN-CONTAINING PROTEIN-RELATED"/>
    <property type="match status" value="1"/>
</dbReference>
<dbReference type="InterPro" id="IPR051209">
    <property type="entry name" value="FAD-bind_Monooxygenase_sf"/>
</dbReference>
<name>E5XR71_SEGRC</name>